<evidence type="ECO:0000313" key="3">
    <source>
        <dbReference type="Proteomes" id="UP000199433"/>
    </source>
</evidence>
<keyword evidence="1" id="KW-1133">Transmembrane helix</keyword>
<keyword evidence="1" id="KW-0472">Membrane</keyword>
<feature type="transmembrane region" description="Helical" evidence="1">
    <location>
        <begin position="20"/>
        <end position="41"/>
    </location>
</feature>
<dbReference type="EMBL" id="FNFK01000092">
    <property type="protein sequence ID" value="SDK94070.1"/>
    <property type="molecule type" value="Genomic_DNA"/>
</dbReference>
<dbReference type="OrthoDB" id="2168685at2"/>
<keyword evidence="3" id="KW-1185">Reference proteome</keyword>
<protein>
    <recommendedName>
        <fullName evidence="4">Glycine zipper family protein</fullName>
    </recommendedName>
</protein>
<dbReference type="RefSeq" id="WP_091268962.1">
    <property type="nucleotide sequence ID" value="NZ_FNFK01000092.1"/>
</dbReference>
<sequence>MTDKNKTNKEQDSNNSNSSVGYGVAFGLIGGALISFIVGIFFSFPLIWAFGPGFGMLIGIIIGSIMQSNKNTK</sequence>
<accession>A0A1G9G0C0</accession>
<evidence type="ECO:0000256" key="1">
    <source>
        <dbReference type="SAM" id="Phobius"/>
    </source>
</evidence>
<gene>
    <name evidence="2" type="ORF">SAMN04488098_10928</name>
</gene>
<reference evidence="3" key="1">
    <citation type="submission" date="2016-10" db="EMBL/GenBank/DDBJ databases">
        <authorList>
            <person name="Varghese N."/>
            <person name="Submissions S."/>
        </authorList>
    </citation>
    <scope>NUCLEOTIDE SEQUENCE [LARGE SCALE GENOMIC DNA]</scope>
    <source>
        <strain evidence="3">DSM 19181</strain>
    </source>
</reference>
<proteinExistence type="predicted"/>
<evidence type="ECO:0000313" key="2">
    <source>
        <dbReference type="EMBL" id="SDK94070.1"/>
    </source>
</evidence>
<feature type="transmembrane region" description="Helical" evidence="1">
    <location>
        <begin position="47"/>
        <end position="66"/>
    </location>
</feature>
<organism evidence="2 3">
    <name type="scientific">Alkalibacterium thalassium</name>
    <dbReference type="NCBI Taxonomy" id="426701"/>
    <lineage>
        <taxon>Bacteria</taxon>
        <taxon>Bacillati</taxon>
        <taxon>Bacillota</taxon>
        <taxon>Bacilli</taxon>
        <taxon>Lactobacillales</taxon>
        <taxon>Carnobacteriaceae</taxon>
        <taxon>Alkalibacterium</taxon>
    </lineage>
</organism>
<name>A0A1G9G0C0_9LACT</name>
<dbReference type="AlphaFoldDB" id="A0A1G9G0C0"/>
<evidence type="ECO:0008006" key="4">
    <source>
        <dbReference type="Google" id="ProtNLM"/>
    </source>
</evidence>
<keyword evidence="1" id="KW-0812">Transmembrane</keyword>
<dbReference type="Proteomes" id="UP000199433">
    <property type="component" value="Unassembled WGS sequence"/>
</dbReference>